<evidence type="ECO:0000313" key="8">
    <source>
        <dbReference type="EMBL" id="SFT13292.1"/>
    </source>
</evidence>
<gene>
    <name evidence="8" type="ORF">SAMN04488050_111105</name>
</gene>
<feature type="domain" description="Biotin carboxylation" evidence="7">
    <location>
        <begin position="1"/>
        <end position="445"/>
    </location>
</feature>
<dbReference type="InterPro" id="IPR013815">
    <property type="entry name" value="ATP_grasp_subdomain_1"/>
</dbReference>
<evidence type="ECO:0000259" key="7">
    <source>
        <dbReference type="PROSITE" id="PS50979"/>
    </source>
</evidence>
<protein>
    <submittedName>
        <fullName evidence="8">Acetyl-CoA carboxylase, biotin carboxylase subunit</fullName>
    </submittedName>
</protein>
<dbReference type="SMART" id="SM00878">
    <property type="entry name" value="Biotin_carb_C"/>
    <property type="match status" value="1"/>
</dbReference>
<dbReference type="SUPFAM" id="SSF52440">
    <property type="entry name" value="PreATP-grasp domain"/>
    <property type="match status" value="1"/>
</dbReference>
<reference evidence="9" key="1">
    <citation type="submission" date="2016-10" db="EMBL/GenBank/DDBJ databases">
        <authorList>
            <person name="Varghese N."/>
            <person name="Submissions S."/>
        </authorList>
    </citation>
    <scope>NUCLEOTIDE SEQUENCE [LARGE SCALE GENOMIC DNA]</scope>
    <source>
        <strain evidence="9">DSM 26894</strain>
    </source>
</reference>
<keyword evidence="9" id="KW-1185">Reference proteome</keyword>
<dbReference type="Gene3D" id="3.30.470.20">
    <property type="entry name" value="ATP-grasp fold, B domain"/>
    <property type="match status" value="1"/>
</dbReference>
<keyword evidence="3 5" id="KW-0067">ATP-binding</keyword>
<dbReference type="PANTHER" id="PTHR18866:SF33">
    <property type="entry name" value="METHYLCROTONOYL-COA CARBOXYLASE SUBUNIT ALPHA, MITOCHONDRIAL-RELATED"/>
    <property type="match status" value="1"/>
</dbReference>
<dbReference type="Proteomes" id="UP000199392">
    <property type="component" value="Unassembled WGS sequence"/>
</dbReference>
<dbReference type="RefSeq" id="WP_092428211.1">
    <property type="nucleotide sequence ID" value="NZ_FNCL01000011.1"/>
</dbReference>
<name>A0A1I6VHW0_9RHOB</name>
<feature type="domain" description="ATP-grasp" evidence="6">
    <location>
        <begin position="120"/>
        <end position="317"/>
    </location>
</feature>
<dbReference type="STRING" id="311180.SAMN04488050_111105"/>
<evidence type="ECO:0000259" key="6">
    <source>
        <dbReference type="PROSITE" id="PS50975"/>
    </source>
</evidence>
<dbReference type="GO" id="GO:0046872">
    <property type="term" value="F:metal ion binding"/>
    <property type="evidence" value="ECO:0007669"/>
    <property type="project" value="InterPro"/>
</dbReference>
<dbReference type="PROSITE" id="PS00867">
    <property type="entry name" value="CPSASE_2"/>
    <property type="match status" value="1"/>
</dbReference>
<dbReference type="SUPFAM" id="SSF51246">
    <property type="entry name" value="Rudiment single hybrid motif"/>
    <property type="match status" value="1"/>
</dbReference>
<dbReference type="GO" id="GO:0016874">
    <property type="term" value="F:ligase activity"/>
    <property type="evidence" value="ECO:0007669"/>
    <property type="project" value="UniProtKB-KW"/>
</dbReference>
<organism evidence="8 9">
    <name type="scientific">Alloyangia pacifica</name>
    <dbReference type="NCBI Taxonomy" id="311180"/>
    <lineage>
        <taxon>Bacteria</taxon>
        <taxon>Pseudomonadati</taxon>
        <taxon>Pseudomonadota</taxon>
        <taxon>Alphaproteobacteria</taxon>
        <taxon>Rhodobacterales</taxon>
        <taxon>Roseobacteraceae</taxon>
        <taxon>Alloyangia</taxon>
    </lineage>
</organism>
<dbReference type="EMBL" id="FOZW01000011">
    <property type="protein sequence ID" value="SFT13292.1"/>
    <property type="molecule type" value="Genomic_DNA"/>
</dbReference>
<proteinExistence type="predicted"/>
<dbReference type="Pfam" id="PF02786">
    <property type="entry name" value="CPSase_L_D2"/>
    <property type="match status" value="1"/>
</dbReference>
<dbReference type="Pfam" id="PF00289">
    <property type="entry name" value="Biotin_carb_N"/>
    <property type="match status" value="1"/>
</dbReference>
<dbReference type="InterPro" id="IPR016185">
    <property type="entry name" value="PreATP-grasp_dom_sf"/>
</dbReference>
<keyword evidence="1" id="KW-0436">Ligase</keyword>
<dbReference type="PROSITE" id="PS00866">
    <property type="entry name" value="CPSASE_1"/>
    <property type="match status" value="1"/>
</dbReference>
<accession>A0A1I6VHW0</accession>
<evidence type="ECO:0000256" key="1">
    <source>
        <dbReference type="ARBA" id="ARBA00022598"/>
    </source>
</evidence>
<dbReference type="FunFam" id="3.30.1490.20:FF:000003">
    <property type="entry name" value="acetyl-CoA carboxylase isoform X1"/>
    <property type="match status" value="1"/>
</dbReference>
<evidence type="ECO:0000256" key="2">
    <source>
        <dbReference type="ARBA" id="ARBA00022741"/>
    </source>
</evidence>
<dbReference type="Gene3D" id="3.40.50.20">
    <property type="match status" value="1"/>
</dbReference>
<evidence type="ECO:0000256" key="5">
    <source>
        <dbReference type="PROSITE-ProRule" id="PRU00409"/>
    </source>
</evidence>
<dbReference type="SUPFAM" id="SSF56059">
    <property type="entry name" value="Glutathione synthetase ATP-binding domain-like"/>
    <property type="match status" value="1"/>
</dbReference>
<keyword evidence="4" id="KW-0092">Biotin</keyword>
<evidence type="ECO:0000313" key="9">
    <source>
        <dbReference type="Proteomes" id="UP000199392"/>
    </source>
</evidence>
<sequence>MIKRLLIANRGEIALRIQRAARALGIETVQIHSTADAGASFVRAADLAVCVGPAATADSYLNMPRIIAAALASDCDAVHPGYGLLSENPEFAALCVESGLAFVGPQAECIAKMGDKIAARNVMTDAGVPCVPGTNDPLPEDIDTCRTLAAGIGYPVIVKAAHGGGGRGMRVVRQPDDLAAALKTTRAEARSAFGDDTLFMERFLDRPRHVEIQVLADTHGNAVHLGERDCSMQRRHQKVIEEAPAMGVSRALIDATAEACLRACRDLGYAGAGTFEFLYQDGEMFFIEMNTRLQVEHCVTEAITGIDIVQWQLRIAAGETLTLRQEDIALHGHAVECRINAEDPETFAPTPGRVRDFIPPAGNGIRVETHLEPGAEVPPYYDGMVAKLVTSGRDRTEAIDRMMDALAALRIDGIQSNAPLHRRLLSHPAFREGPQTIHFIEHLDAPDA</sequence>
<evidence type="ECO:0000256" key="3">
    <source>
        <dbReference type="ARBA" id="ARBA00022840"/>
    </source>
</evidence>
<dbReference type="GO" id="GO:0005524">
    <property type="term" value="F:ATP binding"/>
    <property type="evidence" value="ECO:0007669"/>
    <property type="project" value="UniProtKB-UniRule"/>
</dbReference>
<dbReference type="InterPro" id="IPR005481">
    <property type="entry name" value="BC-like_N"/>
</dbReference>
<dbReference type="InterPro" id="IPR011764">
    <property type="entry name" value="Biotin_carboxylation_dom"/>
</dbReference>
<dbReference type="FunFam" id="3.40.50.20:FF:000010">
    <property type="entry name" value="Propionyl-CoA carboxylase subunit alpha"/>
    <property type="match status" value="1"/>
</dbReference>
<dbReference type="InterPro" id="IPR011054">
    <property type="entry name" value="Rudment_hybrid_motif"/>
</dbReference>
<dbReference type="PROSITE" id="PS50975">
    <property type="entry name" value="ATP_GRASP"/>
    <property type="match status" value="1"/>
</dbReference>
<dbReference type="InterPro" id="IPR005482">
    <property type="entry name" value="Biotin_COase_C"/>
</dbReference>
<evidence type="ECO:0000256" key="4">
    <source>
        <dbReference type="ARBA" id="ARBA00023267"/>
    </source>
</evidence>
<dbReference type="Pfam" id="PF02785">
    <property type="entry name" value="Biotin_carb_C"/>
    <property type="match status" value="1"/>
</dbReference>
<dbReference type="InterPro" id="IPR011761">
    <property type="entry name" value="ATP-grasp"/>
</dbReference>
<dbReference type="Gene3D" id="3.30.1490.20">
    <property type="entry name" value="ATP-grasp fold, A domain"/>
    <property type="match status" value="1"/>
</dbReference>
<dbReference type="OrthoDB" id="9763189at2"/>
<dbReference type="PANTHER" id="PTHR18866">
    <property type="entry name" value="CARBOXYLASE:PYRUVATE/ACETYL-COA/PROPIONYL-COA CARBOXYLASE"/>
    <property type="match status" value="1"/>
</dbReference>
<dbReference type="NCBIfam" id="NF006367">
    <property type="entry name" value="PRK08591.1"/>
    <property type="match status" value="1"/>
</dbReference>
<dbReference type="AlphaFoldDB" id="A0A1I6VHW0"/>
<dbReference type="InterPro" id="IPR005479">
    <property type="entry name" value="CPAse_ATP-bd"/>
</dbReference>
<dbReference type="PROSITE" id="PS50979">
    <property type="entry name" value="BC"/>
    <property type="match status" value="1"/>
</dbReference>
<dbReference type="InterPro" id="IPR050856">
    <property type="entry name" value="Biotin_carboxylase_complex"/>
</dbReference>
<keyword evidence="2 5" id="KW-0547">Nucleotide-binding</keyword>